<proteinExistence type="predicted"/>
<dbReference type="PANTHER" id="PTHR13754">
    <property type="entry name" value="METALLO-BETA-LACTAMASE SUPERFAMILY PROTEIN"/>
    <property type="match status" value="1"/>
</dbReference>
<dbReference type="Gene3D" id="3.60.15.10">
    <property type="entry name" value="Ribonuclease Z/Hydroxyacylglutathione hydrolase-like"/>
    <property type="match status" value="1"/>
</dbReference>
<dbReference type="PANTHER" id="PTHR13754:SF18">
    <property type="entry name" value="7,8-DIHYDROPTERIN-6-METHYL-4-(BETA-D-RIBOFURANOSYL)-AMINOBENZENE-5'-PHOSPHATE SYNTHASE"/>
    <property type="match status" value="1"/>
</dbReference>
<dbReference type="InterPro" id="IPR052926">
    <property type="entry name" value="Metallo-beta-lactamase_dom"/>
</dbReference>
<organism evidence="2 3">
    <name type="scientific">Methanothrix harundinacea (strain 6Ac)</name>
    <name type="common">Methanosaeta harundinacea</name>
    <dbReference type="NCBI Taxonomy" id="1110509"/>
    <lineage>
        <taxon>Archaea</taxon>
        <taxon>Methanobacteriati</taxon>
        <taxon>Methanobacteriota</taxon>
        <taxon>Stenosarchaea group</taxon>
        <taxon>Methanomicrobia</taxon>
        <taxon>Methanotrichales</taxon>
        <taxon>Methanotrichaceae</taxon>
        <taxon>Methanothrix</taxon>
    </lineage>
</organism>
<dbReference type="InterPro" id="IPR036866">
    <property type="entry name" value="RibonucZ/Hydroxyglut_hydro"/>
</dbReference>
<dbReference type="HOGENOM" id="CLU_036012_0_0_2"/>
<dbReference type="SUPFAM" id="SSF56281">
    <property type="entry name" value="Metallo-hydrolase/oxidoreductase"/>
    <property type="match status" value="1"/>
</dbReference>
<dbReference type="OrthoDB" id="7773at2157"/>
<dbReference type="Pfam" id="PF00753">
    <property type="entry name" value="Lactamase_B"/>
    <property type="match status" value="1"/>
</dbReference>
<dbReference type="STRING" id="1110509.Mhar_1929"/>
<sequence>MKLKGEMRLVTLAENSAGLRRGVLAEHGFSAYLEFGDSRVIFDAGQTTTAVSNARALGIDLEGVPIALSHGHYDHTGGLGSLIEKTGPVPVYAHPDVFVSRYTRRGGALRQIGIPFRRGDLEAAGARFELSRRAEEIFPGLWLTGEVPRIAGFEGRSEDLVVVSEGGEIVLDPIRDDQALIAVLERGIFVLLGCAHSGMISTLLHAKRVTGCDRVLGVAGGTHLGFGGGDKLPRTIEALRSLDLEVLAPSHCTGFAAASALAAAFPDRFVENSVGTEIIL</sequence>
<name>G7WQ93_METH6</name>
<dbReference type="AlphaFoldDB" id="G7WQ93"/>
<dbReference type="Proteomes" id="UP000005877">
    <property type="component" value="Chromosome"/>
</dbReference>
<protein>
    <submittedName>
        <fullName evidence="2">Beta-lactamase domain protein</fullName>
    </submittedName>
</protein>
<feature type="domain" description="Metallo-beta-lactamase" evidence="1">
    <location>
        <begin position="27"/>
        <end position="251"/>
    </location>
</feature>
<evidence type="ECO:0000313" key="2">
    <source>
        <dbReference type="EMBL" id="AET65285.1"/>
    </source>
</evidence>
<dbReference type="CDD" id="cd07713">
    <property type="entry name" value="DHPS-like_MBL-fold"/>
    <property type="match status" value="1"/>
</dbReference>
<dbReference type="GO" id="GO:0016740">
    <property type="term" value="F:transferase activity"/>
    <property type="evidence" value="ECO:0007669"/>
    <property type="project" value="TreeGrafter"/>
</dbReference>
<dbReference type="GeneID" id="12511102"/>
<gene>
    <name evidence="2" type="ordered locus">Mhar_1929</name>
</gene>
<dbReference type="InterPro" id="IPR041712">
    <property type="entry name" value="DHPS-like_MBL-fold"/>
</dbReference>
<accession>G7WQ93</accession>
<evidence type="ECO:0000313" key="3">
    <source>
        <dbReference type="Proteomes" id="UP000005877"/>
    </source>
</evidence>
<dbReference type="RefSeq" id="WP_014587463.1">
    <property type="nucleotide sequence ID" value="NC_017527.1"/>
</dbReference>
<dbReference type="InterPro" id="IPR001279">
    <property type="entry name" value="Metallo-B-lactamas"/>
</dbReference>
<reference evidence="2 3" key="1">
    <citation type="journal article" date="2012" name="PLoS ONE">
        <title>The genome characteristics and predicted function of methyl-group oxidation pathway in the obligate aceticlastic methanogens, Methanosaeta spp.</title>
        <authorList>
            <person name="Zhu J."/>
            <person name="Zheng H."/>
            <person name="Ai G."/>
            <person name="Zhang G."/>
            <person name="Liu D."/>
            <person name="Liu X."/>
            <person name="Dong X."/>
        </authorList>
    </citation>
    <scope>NUCLEOTIDE SEQUENCE [LARGE SCALE GENOMIC DNA]</scope>
    <source>
        <strain evidence="2 3">6Ac</strain>
    </source>
</reference>
<dbReference type="KEGG" id="mhi:Mhar_1929"/>
<dbReference type="PATRIC" id="fig|1110509.7.peg.2136"/>
<keyword evidence="3" id="KW-1185">Reference proteome</keyword>
<dbReference type="EMBL" id="CP003117">
    <property type="protein sequence ID" value="AET65285.1"/>
    <property type="molecule type" value="Genomic_DNA"/>
</dbReference>
<evidence type="ECO:0000259" key="1">
    <source>
        <dbReference type="SMART" id="SM00849"/>
    </source>
</evidence>
<dbReference type="SMART" id="SM00849">
    <property type="entry name" value="Lactamase_B"/>
    <property type="match status" value="1"/>
</dbReference>